<proteinExistence type="predicted"/>
<dbReference type="EMBL" id="CP075371">
    <property type="protein sequence ID" value="QVT81095.1"/>
    <property type="molecule type" value="Genomic_DNA"/>
</dbReference>
<dbReference type="Proteomes" id="UP000679307">
    <property type="component" value="Chromosome"/>
</dbReference>
<feature type="domain" description="DUF3048" evidence="2">
    <location>
        <begin position="235"/>
        <end position="326"/>
    </location>
</feature>
<dbReference type="RefSeq" id="WP_214056526.1">
    <property type="nucleotide sequence ID" value="NZ_BAAAHS010000292.1"/>
</dbReference>
<evidence type="ECO:0000313" key="3">
    <source>
        <dbReference type="EMBL" id="QVT81095.1"/>
    </source>
</evidence>
<dbReference type="PROSITE" id="PS51257">
    <property type="entry name" value="PROKAR_LIPOPROTEIN"/>
    <property type="match status" value="1"/>
</dbReference>
<dbReference type="Gene3D" id="3.50.90.10">
    <property type="entry name" value="YerB-like"/>
    <property type="match status" value="1"/>
</dbReference>
<accession>A0ABX8EMQ4</accession>
<evidence type="ECO:0000259" key="1">
    <source>
        <dbReference type="Pfam" id="PF11258"/>
    </source>
</evidence>
<dbReference type="InterPro" id="IPR035328">
    <property type="entry name" value="DUF3048_C"/>
</dbReference>
<organism evidence="3 4">
    <name type="scientific">Nocardioides aquaticus</name>
    <dbReference type="NCBI Taxonomy" id="160826"/>
    <lineage>
        <taxon>Bacteria</taxon>
        <taxon>Bacillati</taxon>
        <taxon>Actinomycetota</taxon>
        <taxon>Actinomycetes</taxon>
        <taxon>Propionibacteriales</taxon>
        <taxon>Nocardioidaceae</taxon>
        <taxon>Nocardioides</taxon>
    </lineage>
</organism>
<keyword evidence="4" id="KW-1185">Reference proteome</keyword>
<evidence type="ECO:0000313" key="4">
    <source>
        <dbReference type="Proteomes" id="UP000679307"/>
    </source>
</evidence>
<protein>
    <submittedName>
        <fullName evidence="3">Lipoprotein YerB</fullName>
    </submittedName>
</protein>
<gene>
    <name evidence="3" type="primary">yerB</name>
    <name evidence="3" type="ORF">ENKNEFLB_03502</name>
</gene>
<reference evidence="3 4" key="1">
    <citation type="submission" date="2021-05" db="EMBL/GenBank/DDBJ databases">
        <title>Complete genome of Nocardioides aquaticus KCTC 9944T isolated from meromictic and hypersaline Ekho Lake, Antarctica.</title>
        <authorList>
            <person name="Hwang K."/>
            <person name="Kim K.M."/>
            <person name="Choe H."/>
        </authorList>
    </citation>
    <scope>NUCLEOTIDE SEQUENCE [LARGE SCALE GENOMIC DNA]</scope>
    <source>
        <strain evidence="3 4">KCTC 9944</strain>
    </source>
</reference>
<name>A0ABX8EMQ4_9ACTN</name>
<sequence>MRPTRLLLTAAVSGSLLLSGCGGGDEPSEEASPADVAEGTSLEQLQTWPLTGERVGGEGTAEKDRPVLVVKMDNTSSAAPQLGLSKADLVVEELVEGGSTRLAAFFYEALPDKVGPVRSMRATDIGIVQPVGAAVVTSGAASQTVARMVDAGVTFFNEGAPGMSRDTARSAPYNLFDDLTVTAKEVEGKTARPDDYLDWGSADDLPQGRPAAAFSAVFSAGHTTDWRSTPDGYVNDNTFAADGDEFPAQNVLVLRVEVGDAGYTDPAGNPVPESDLTGTGPAALFHDGRMVEGTWSKSALDAPVELTTGTGKAEETLEVPAGHTWIELVPQQGGDLRVGG</sequence>
<dbReference type="InterPro" id="IPR023158">
    <property type="entry name" value="YerB-like_sf"/>
</dbReference>
<dbReference type="SUPFAM" id="SSF159774">
    <property type="entry name" value="YerB-like"/>
    <property type="match status" value="1"/>
</dbReference>
<evidence type="ECO:0000259" key="2">
    <source>
        <dbReference type="Pfam" id="PF17479"/>
    </source>
</evidence>
<feature type="domain" description="DUF3048" evidence="1">
    <location>
        <begin position="50"/>
        <end position="189"/>
    </location>
</feature>
<keyword evidence="3" id="KW-0449">Lipoprotein</keyword>
<dbReference type="Pfam" id="PF17479">
    <property type="entry name" value="DUF3048_C"/>
    <property type="match status" value="1"/>
</dbReference>
<dbReference type="Pfam" id="PF11258">
    <property type="entry name" value="DUF3048"/>
    <property type="match status" value="1"/>
</dbReference>
<dbReference type="InterPro" id="IPR021416">
    <property type="entry name" value="DUF3048_N"/>
</dbReference>